<gene>
    <name evidence="12" type="ORF">H9851_07680</name>
</gene>
<evidence type="ECO:0000256" key="9">
    <source>
        <dbReference type="ARBA" id="ARBA00023136"/>
    </source>
</evidence>
<evidence type="ECO:0000313" key="13">
    <source>
        <dbReference type="Proteomes" id="UP000886847"/>
    </source>
</evidence>
<keyword evidence="3" id="KW-0813">Transport</keyword>
<dbReference type="EMBL" id="DXEW01000037">
    <property type="protein sequence ID" value="HIX51142.1"/>
    <property type="molecule type" value="Genomic_DNA"/>
</dbReference>
<dbReference type="AlphaFoldDB" id="A0A9D2AUW0"/>
<evidence type="ECO:0000256" key="6">
    <source>
        <dbReference type="ARBA" id="ARBA00022927"/>
    </source>
</evidence>
<evidence type="ECO:0000256" key="4">
    <source>
        <dbReference type="ARBA" id="ARBA00022475"/>
    </source>
</evidence>
<feature type="transmembrane region" description="Helical" evidence="11">
    <location>
        <begin position="20"/>
        <end position="42"/>
    </location>
</feature>
<evidence type="ECO:0000256" key="8">
    <source>
        <dbReference type="ARBA" id="ARBA00023010"/>
    </source>
</evidence>
<comment type="subcellular location">
    <subcellularLocation>
        <location evidence="1">Cell membrane</location>
        <topology evidence="1">Single-pass membrane protein</topology>
    </subcellularLocation>
</comment>
<dbReference type="SMART" id="SM01323">
    <property type="entry name" value="YajC"/>
    <property type="match status" value="1"/>
</dbReference>
<evidence type="ECO:0000256" key="10">
    <source>
        <dbReference type="SAM" id="MobiDB-lite"/>
    </source>
</evidence>
<keyword evidence="5 11" id="KW-0812">Transmembrane</keyword>
<accession>A0A9D2AUW0</accession>
<proteinExistence type="inferred from homology"/>
<dbReference type="Proteomes" id="UP000886847">
    <property type="component" value="Unassembled WGS sequence"/>
</dbReference>
<sequence length="153" mass="16972">MFWNLLAEASEGTEQTGGSWTSYIPIIIIVLLLVAFFVWSFVSNRKKQKNFNETINAVRPGSKVKTIGGIVGEVVEVNDEENTFVLRTGDSAGNVSFMKFDKQAIYQTDAKPEPKEEPKKEVSAPEQAKAPAEEIAADKEENKDIDSENDSDK</sequence>
<dbReference type="PANTHER" id="PTHR33909:SF1">
    <property type="entry name" value="SEC TRANSLOCON ACCESSORY COMPLEX SUBUNIT YAJC"/>
    <property type="match status" value="1"/>
</dbReference>
<evidence type="ECO:0000256" key="7">
    <source>
        <dbReference type="ARBA" id="ARBA00022989"/>
    </source>
</evidence>
<dbReference type="PANTHER" id="PTHR33909">
    <property type="entry name" value="SEC TRANSLOCON ACCESSORY COMPLEX SUBUNIT YAJC"/>
    <property type="match status" value="1"/>
</dbReference>
<dbReference type="GO" id="GO:0005886">
    <property type="term" value="C:plasma membrane"/>
    <property type="evidence" value="ECO:0007669"/>
    <property type="project" value="UniProtKB-SubCell"/>
</dbReference>
<keyword evidence="6" id="KW-0653">Protein transport</keyword>
<evidence type="ECO:0000256" key="5">
    <source>
        <dbReference type="ARBA" id="ARBA00022692"/>
    </source>
</evidence>
<organism evidence="12 13">
    <name type="scientific">Candidatus Borkfalkia faecavium</name>
    <dbReference type="NCBI Taxonomy" id="2838508"/>
    <lineage>
        <taxon>Bacteria</taxon>
        <taxon>Bacillati</taxon>
        <taxon>Bacillota</taxon>
        <taxon>Clostridia</taxon>
        <taxon>Christensenellales</taxon>
        <taxon>Christensenellaceae</taxon>
        <taxon>Candidatus Borkfalkia</taxon>
    </lineage>
</organism>
<evidence type="ECO:0000256" key="1">
    <source>
        <dbReference type="ARBA" id="ARBA00004162"/>
    </source>
</evidence>
<dbReference type="GO" id="GO:0015031">
    <property type="term" value="P:protein transport"/>
    <property type="evidence" value="ECO:0007669"/>
    <property type="project" value="UniProtKB-KW"/>
</dbReference>
<comment type="caution">
    <text evidence="12">The sequence shown here is derived from an EMBL/GenBank/DDBJ whole genome shotgun (WGS) entry which is preliminary data.</text>
</comment>
<evidence type="ECO:0000256" key="2">
    <source>
        <dbReference type="ARBA" id="ARBA00006742"/>
    </source>
</evidence>
<feature type="compositionally biased region" description="Basic and acidic residues" evidence="10">
    <location>
        <begin position="110"/>
        <end position="123"/>
    </location>
</feature>
<comment type="similarity">
    <text evidence="2">Belongs to the YajC family.</text>
</comment>
<dbReference type="Pfam" id="PF02699">
    <property type="entry name" value="YajC"/>
    <property type="match status" value="1"/>
</dbReference>
<evidence type="ECO:0000313" key="12">
    <source>
        <dbReference type="EMBL" id="HIX51142.1"/>
    </source>
</evidence>
<keyword evidence="7 11" id="KW-1133">Transmembrane helix</keyword>
<protein>
    <submittedName>
        <fullName evidence="12">Preprotein translocase subunit YajC</fullName>
    </submittedName>
</protein>
<evidence type="ECO:0000256" key="3">
    <source>
        <dbReference type="ARBA" id="ARBA00022448"/>
    </source>
</evidence>
<dbReference type="InterPro" id="IPR003849">
    <property type="entry name" value="Preprotein_translocase_YajC"/>
</dbReference>
<evidence type="ECO:0000256" key="11">
    <source>
        <dbReference type="SAM" id="Phobius"/>
    </source>
</evidence>
<reference evidence="12" key="1">
    <citation type="journal article" date="2021" name="PeerJ">
        <title>Extensive microbial diversity within the chicken gut microbiome revealed by metagenomics and culture.</title>
        <authorList>
            <person name="Gilroy R."/>
            <person name="Ravi A."/>
            <person name="Getino M."/>
            <person name="Pursley I."/>
            <person name="Horton D.L."/>
            <person name="Alikhan N.F."/>
            <person name="Baker D."/>
            <person name="Gharbi K."/>
            <person name="Hall N."/>
            <person name="Watson M."/>
            <person name="Adriaenssens E.M."/>
            <person name="Foster-Nyarko E."/>
            <person name="Jarju S."/>
            <person name="Secka A."/>
            <person name="Antonio M."/>
            <person name="Oren A."/>
            <person name="Chaudhuri R.R."/>
            <person name="La Ragione R."/>
            <person name="Hildebrand F."/>
            <person name="Pallen M.J."/>
        </authorList>
    </citation>
    <scope>NUCLEOTIDE SEQUENCE</scope>
    <source>
        <strain evidence="12">2189</strain>
    </source>
</reference>
<keyword evidence="9 11" id="KW-0472">Membrane</keyword>
<keyword evidence="8" id="KW-0811">Translocation</keyword>
<reference evidence="12" key="2">
    <citation type="submission" date="2021-04" db="EMBL/GenBank/DDBJ databases">
        <authorList>
            <person name="Gilroy R."/>
        </authorList>
    </citation>
    <scope>NUCLEOTIDE SEQUENCE</scope>
    <source>
        <strain evidence="12">2189</strain>
    </source>
</reference>
<keyword evidence="4" id="KW-1003">Cell membrane</keyword>
<name>A0A9D2AUW0_9FIRM</name>
<feature type="region of interest" description="Disordered" evidence="10">
    <location>
        <begin position="107"/>
        <end position="153"/>
    </location>
</feature>
<feature type="compositionally biased region" description="Basic and acidic residues" evidence="10">
    <location>
        <begin position="136"/>
        <end position="153"/>
    </location>
</feature>